<dbReference type="Proteomes" id="UP000007374">
    <property type="component" value="Unassembled WGS sequence"/>
</dbReference>
<keyword evidence="3" id="KW-0813">Transport</keyword>
<proteinExistence type="inferred from homology"/>
<comment type="subcellular location">
    <subcellularLocation>
        <location evidence="1 8">Cell membrane</location>
        <topology evidence="1 8">Multi-pass membrane protein</topology>
    </subcellularLocation>
</comment>
<dbReference type="STRING" id="721133.SAMN05216176_113150"/>
<dbReference type="eggNOG" id="COG0730">
    <property type="taxonomic scope" value="Bacteria"/>
</dbReference>
<feature type="transmembrane region" description="Helical" evidence="8">
    <location>
        <begin position="177"/>
        <end position="197"/>
    </location>
</feature>
<comment type="caution">
    <text evidence="9">The sequence shown here is derived from an EMBL/GenBank/DDBJ whole genome shotgun (WGS) entry which is preliminary data.</text>
</comment>
<keyword evidence="7 8" id="KW-0472">Membrane</keyword>
<dbReference type="InterPro" id="IPR052017">
    <property type="entry name" value="TSUP"/>
</dbReference>
<comment type="similarity">
    <text evidence="2 8">Belongs to the 4-toluene sulfonate uptake permease (TSUP) (TC 2.A.102) family.</text>
</comment>
<protein>
    <recommendedName>
        <fullName evidence="8">Probable membrane transporter protein</fullName>
    </recommendedName>
</protein>
<organism evidence="9 10">
    <name type="scientific">Nitratireductor indicus C115</name>
    <dbReference type="NCBI Taxonomy" id="1231190"/>
    <lineage>
        <taxon>Bacteria</taxon>
        <taxon>Pseudomonadati</taxon>
        <taxon>Pseudomonadota</taxon>
        <taxon>Alphaproteobacteria</taxon>
        <taxon>Hyphomicrobiales</taxon>
        <taxon>Phyllobacteriaceae</taxon>
        <taxon>Nitratireductor</taxon>
    </lineage>
</organism>
<evidence type="ECO:0000256" key="8">
    <source>
        <dbReference type="RuleBase" id="RU363041"/>
    </source>
</evidence>
<keyword evidence="4 8" id="KW-1003">Cell membrane</keyword>
<dbReference type="PANTHER" id="PTHR30269:SF37">
    <property type="entry name" value="MEMBRANE TRANSPORTER PROTEIN"/>
    <property type="match status" value="1"/>
</dbReference>
<gene>
    <name evidence="9" type="ORF">NA8A_18853</name>
</gene>
<evidence type="ECO:0000256" key="1">
    <source>
        <dbReference type="ARBA" id="ARBA00004651"/>
    </source>
</evidence>
<evidence type="ECO:0000256" key="7">
    <source>
        <dbReference type="ARBA" id="ARBA00023136"/>
    </source>
</evidence>
<accession>K2NSF3</accession>
<keyword evidence="6 8" id="KW-1133">Transmembrane helix</keyword>
<evidence type="ECO:0000313" key="10">
    <source>
        <dbReference type="Proteomes" id="UP000007374"/>
    </source>
</evidence>
<evidence type="ECO:0000256" key="3">
    <source>
        <dbReference type="ARBA" id="ARBA00022448"/>
    </source>
</evidence>
<feature type="transmembrane region" description="Helical" evidence="8">
    <location>
        <begin position="112"/>
        <end position="138"/>
    </location>
</feature>
<dbReference type="AlphaFoldDB" id="K2NSF3"/>
<dbReference type="PATRIC" id="fig|1231190.3.peg.3897"/>
<evidence type="ECO:0000256" key="5">
    <source>
        <dbReference type="ARBA" id="ARBA00022692"/>
    </source>
</evidence>
<evidence type="ECO:0000256" key="4">
    <source>
        <dbReference type="ARBA" id="ARBA00022475"/>
    </source>
</evidence>
<dbReference type="InterPro" id="IPR002781">
    <property type="entry name" value="TM_pro_TauE-like"/>
</dbReference>
<keyword evidence="10" id="KW-1185">Reference proteome</keyword>
<name>K2NSF3_9HYPH</name>
<reference evidence="9 10" key="1">
    <citation type="journal article" date="2012" name="J. Bacteriol.">
        <title>Genome Sequence of Nitratireductor indicus Type Strain C115.</title>
        <authorList>
            <person name="Lai Q."/>
            <person name="Li G."/>
            <person name="Yu Z."/>
            <person name="Shao Z."/>
        </authorList>
    </citation>
    <scope>NUCLEOTIDE SEQUENCE [LARGE SCALE GENOMIC DNA]</scope>
    <source>
        <strain evidence="9 10">C115</strain>
    </source>
</reference>
<evidence type="ECO:0000256" key="6">
    <source>
        <dbReference type="ARBA" id="ARBA00022989"/>
    </source>
</evidence>
<evidence type="ECO:0000256" key="2">
    <source>
        <dbReference type="ARBA" id="ARBA00009142"/>
    </source>
</evidence>
<dbReference type="Pfam" id="PF01925">
    <property type="entry name" value="TauE"/>
    <property type="match status" value="1"/>
</dbReference>
<evidence type="ECO:0000313" key="9">
    <source>
        <dbReference type="EMBL" id="EKF40694.1"/>
    </source>
</evidence>
<feature type="transmembrane region" description="Helical" evidence="8">
    <location>
        <begin position="150"/>
        <end position="171"/>
    </location>
</feature>
<feature type="transmembrane region" description="Helical" evidence="8">
    <location>
        <begin position="54"/>
        <end position="73"/>
    </location>
</feature>
<dbReference type="PANTHER" id="PTHR30269">
    <property type="entry name" value="TRANSMEMBRANE PROTEIN YFCA"/>
    <property type="match status" value="1"/>
</dbReference>
<feature type="transmembrane region" description="Helical" evidence="8">
    <location>
        <begin position="209"/>
        <end position="232"/>
    </location>
</feature>
<feature type="transmembrane region" description="Helical" evidence="8">
    <location>
        <begin position="80"/>
        <end position="100"/>
    </location>
</feature>
<dbReference type="GO" id="GO:0005886">
    <property type="term" value="C:plasma membrane"/>
    <property type="evidence" value="ECO:0007669"/>
    <property type="project" value="UniProtKB-SubCell"/>
</dbReference>
<feature type="transmembrane region" description="Helical" evidence="8">
    <location>
        <begin position="12"/>
        <end position="34"/>
    </location>
</feature>
<sequence length="239" mass="25416">MVRGLSGFGSGLIIAPVAAALYDPVTAVAMLVVIDSLPTLPVTLPVVKLARWREVLPVLAGMALLVPLGVYILKHTDAMILRWIICIAILICVTILWSGWRYRGSRGLPISFAIGGLSGLLSGIAALPGPPVVIYWMASSLPSGIIRANLLTLFLFSEIFSAANLWAAGLFNRERLLLGLVLTPLYALSVYLGERLYGAASEAAYRRLALTLVAAAALLALPVTDILLGILFRTTGNVP</sequence>
<keyword evidence="5 8" id="KW-0812">Transmembrane</keyword>
<dbReference type="EMBL" id="AMSI01000015">
    <property type="protein sequence ID" value="EKF40694.1"/>
    <property type="molecule type" value="Genomic_DNA"/>
</dbReference>